<evidence type="ECO:0000256" key="14">
    <source>
        <dbReference type="ARBA" id="ARBA00030412"/>
    </source>
</evidence>
<evidence type="ECO:0000256" key="3">
    <source>
        <dbReference type="ARBA" id="ARBA00009797"/>
    </source>
</evidence>
<dbReference type="GO" id="GO:0036297">
    <property type="term" value="P:interstrand cross-link repair"/>
    <property type="evidence" value="ECO:0007669"/>
    <property type="project" value="TreeGrafter"/>
</dbReference>
<evidence type="ECO:0000256" key="7">
    <source>
        <dbReference type="ARBA" id="ARBA00022722"/>
    </source>
</evidence>
<evidence type="ECO:0000256" key="2">
    <source>
        <dbReference type="ARBA" id="ARBA00001966"/>
    </source>
</evidence>
<evidence type="ECO:0000256" key="8">
    <source>
        <dbReference type="ARBA" id="ARBA00022801"/>
    </source>
</evidence>
<comment type="cofactor">
    <cofactor evidence="2">
        <name>[4Fe-4S] cluster</name>
        <dbReference type="ChEBI" id="CHEBI:49883"/>
    </cofactor>
</comment>
<keyword evidence="7" id="KW-0540">Nuclease</keyword>
<dbReference type="GO" id="GO:0005739">
    <property type="term" value="C:mitochondrion"/>
    <property type="evidence" value="ECO:0007669"/>
    <property type="project" value="TreeGrafter"/>
</dbReference>
<sequence length="541" mass="63135">MKSFYRRFCANATYFTHQGRPLPKGGLLTREERDGISSLPFFHESIHLRSRARRTSTRQEYLEKKLPDVRRAFGSDPDYPEYLPFKLPKDRPNPYWDAHLGRTVDPDTGKEIIHGKPRLSVTKLLTKRWCELRESYDIYAKAPIYEHAQVIEGLETHQKLEDETHRISEDWLEFMEHFEVAIPTDEYHELVGSWYESIVKLVNLFMVGEAREVLCHGFLDPNSCQMIEGPTISEEEVLVSGVIDHLILTHRDCIHDKPIELSGCMESGSNLNIADVISQLEGQRELLKQKYQIVVSDIKTRSIRKVPTQNSVVKSTKLQVMYYRSFLETLGSSPSNTYQRLLLNAQRRKMHIDKPIEPSKLISIMAASDLIISDMRCLRDGQDIGFETYDDHFSSTSPVDTYDMSHFHDLITDVNVILKFEEFFTLWSRPPTLRYFAARLAQMYHEVAPLLSDTLLIEYYCQGENFHNIIFDYDPELIKSECFNSASFWFGKRDIEPIKPTLKNVMTYCKYCDYEEVCLWRKQITDKCRQLGSDLEKITEE</sequence>
<evidence type="ECO:0000256" key="12">
    <source>
        <dbReference type="ARBA" id="ARBA00023014"/>
    </source>
</evidence>
<organism evidence="15 16">
    <name type="scientific">Torulaspora globosa</name>
    <dbReference type="NCBI Taxonomy" id="48254"/>
    <lineage>
        <taxon>Eukaryota</taxon>
        <taxon>Fungi</taxon>
        <taxon>Dikarya</taxon>
        <taxon>Ascomycota</taxon>
        <taxon>Saccharomycotina</taxon>
        <taxon>Saccharomycetes</taxon>
        <taxon>Saccharomycetales</taxon>
        <taxon>Saccharomycetaceae</taxon>
        <taxon>Torulaspora</taxon>
    </lineage>
</organism>
<evidence type="ECO:0000256" key="1">
    <source>
        <dbReference type="ARBA" id="ARBA00001946"/>
    </source>
</evidence>
<dbReference type="AlphaFoldDB" id="A0A7H9HZ56"/>
<keyword evidence="11" id="KW-0408">Iron</keyword>
<dbReference type="GO" id="GO:0045145">
    <property type="term" value="F:single-stranded DNA 5'-3' DNA exonuclease activity"/>
    <property type="evidence" value="ECO:0007669"/>
    <property type="project" value="InterPro"/>
</dbReference>
<comment type="similarity">
    <text evidence="3">Belongs to the EXO5 family.</text>
</comment>
<name>A0A7H9HZ56_9SACH</name>
<evidence type="ECO:0000313" key="15">
    <source>
        <dbReference type="EMBL" id="QLQ81865.1"/>
    </source>
</evidence>
<dbReference type="PANTHER" id="PTHR14464">
    <property type="entry name" value="EXONUCLEASE V"/>
    <property type="match status" value="1"/>
</dbReference>
<keyword evidence="6" id="KW-0004">4Fe-4S</keyword>
<keyword evidence="10" id="KW-0460">Magnesium</keyword>
<accession>A0A7H9HZ56</accession>
<dbReference type="GO" id="GO:0005634">
    <property type="term" value="C:nucleus"/>
    <property type="evidence" value="ECO:0007669"/>
    <property type="project" value="TreeGrafter"/>
</dbReference>
<dbReference type="GO" id="GO:0051539">
    <property type="term" value="F:4 iron, 4 sulfur cluster binding"/>
    <property type="evidence" value="ECO:0007669"/>
    <property type="project" value="UniProtKB-KW"/>
</dbReference>
<protein>
    <recommendedName>
        <fullName evidence="5">Exonuclease V, mitochondrial</fullName>
    </recommendedName>
    <alternativeName>
        <fullName evidence="14">Defects in morphology protein 1</fullName>
    </alternativeName>
</protein>
<dbReference type="PANTHER" id="PTHR14464:SF4">
    <property type="entry name" value="EXONUCLEASE V"/>
    <property type="match status" value="1"/>
</dbReference>
<comment type="subunit">
    <text evidence="4">Monomer.</text>
</comment>
<evidence type="ECO:0000256" key="4">
    <source>
        <dbReference type="ARBA" id="ARBA00011245"/>
    </source>
</evidence>
<evidence type="ECO:0000256" key="5">
    <source>
        <dbReference type="ARBA" id="ARBA00013561"/>
    </source>
</evidence>
<evidence type="ECO:0000313" key="16">
    <source>
        <dbReference type="Proteomes" id="UP000510647"/>
    </source>
</evidence>
<keyword evidence="8" id="KW-0378">Hydrolase</keyword>
<keyword evidence="13" id="KW-0238">DNA-binding</keyword>
<dbReference type="InterPro" id="IPR019190">
    <property type="entry name" value="EXOV"/>
</dbReference>
<gene>
    <name evidence="15" type="ORF">HG537_0G01190</name>
</gene>
<evidence type="ECO:0000256" key="11">
    <source>
        <dbReference type="ARBA" id="ARBA00023004"/>
    </source>
</evidence>
<dbReference type="Proteomes" id="UP000510647">
    <property type="component" value="Chromosome 7"/>
</dbReference>
<dbReference type="Pfam" id="PF09810">
    <property type="entry name" value="Exo5"/>
    <property type="match status" value="1"/>
</dbReference>
<keyword evidence="9" id="KW-0269">Exonuclease</keyword>
<evidence type="ECO:0000256" key="6">
    <source>
        <dbReference type="ARBA" id="ARBA00022485"/>
    </source>
</evidence>
<reference evidence="15 16" key="1">
    <citation type="submission" date="2020-06" db="EMBL/GenBank/DDBJ databases">
        <title>The yeast mating-type switching endonuclease HO is a domesticated member of an unorthodox homing genetic element family.</title>
        <authorList>
            <person name="Coughlan A.Y."/>
            <person name="Lombardi L."/>
            <person name="Braun-Galleani S."/>
            <person name="Martos A.R."/>
            <person name="Galeote V."/>
            <person name="Bigey F."/>
            <person name="Dequin S."/>
            <person name="Byrne K.P."/>
            <person name="Wolfe K.H."/>
        </authorList>
    </citation>
    <scope>NUCLEOTIDE SEQUENCE [LARGE SCALE GENOMIC DNA]</scope>
    <source>
        <strain evidence="15 16">CBS2947</strain>
    </source>
</reference>
<dbReference type="EMBL" id="CP059273">
    <property type="protein sequence ID" value="QLQ81865.1"/>
    <property type="molecule type" value="Genomic_DNA"/>
</dbReference>
<comment type="cofactor">
    <cofactor evidence="1">
        <name>Mg(2+)</name>
        <dbReference type="ChEBI" id="CHEBI:18420"/>
    </cofactor>
</comment>
<keyword evidence="12" id="KW-0411">Iron-sulfur</keyword>
<evidence type="ECO:0000256" key="10">
    <source>
        <dbReference type="ARBA" id="ARBA00022842"/>
    </source>
</evidence>
<dbReference type="OrthoDB" id="354769at2759"/>
<evidence type="ECO:0000256" key="9">
    <source>
        <dbReference type="ARBA" id="ARBA00022839"/>
    </source>
</evidence>
<dbReference type="GO" id="GO:0003677">
    <property type="term" value="F:DNA binding"/>
    <property type="evidence" value="ECO:0007669"/>
    <property type="project" value="UniProtKB-KW"/>
</dbReference>
<evidence type="ECO:0000256" key="13">
    <source>
        <dbReference type="ARBA" id="ARBA00023125"/>
    </source>
</evidence>
<keyword evidence="6" id="KW-0479">Metal-binding</keyword>
<proteinExistence type="inferred from homology"/>
<keyword evidence="16" id="KW-1185">Reference proteome</keyword>